<dbReference type="Pfam" id="PF05047">
    <property type="entry name" value="L51_S25_CI-B8"/>
    <property type="match status" value="1"/>
</dbReference>
<dbReference type="GO" id="GO:0003735">
    <property type="term" value="F:structural constituent of ribosome"/>
    <property type="evidence" value="ECO:0007669"/>
    <property type="project" value="InterPro"/>
</dbReference>
<dbReference type="PANTHER" id="PTHR13274">
    <property type="entry name" value="MITOCHONDRIAL RIBOSOMAL PROTEIN S25"/>
    <property type="match status" value="1"/>
</dbReference>
<keyword evidence="10" id="KW-1185">Reference proteome</keyword>
<evidence type="ECO:0000256" key="5">
    <source>
        <dbReference type="ARBA" id="ARBA00023274"/>
    </source>
</evidence>
<dbReference type="SMART" id="SM00916">
    <property type="entry name" value="L51_S25_CI-B8"/>
    <property type="match status" value="1"/>
</dbReference>
<evidence type="ECO:0000256" key="2">
    <source>
        <dbReference type="ARBA" id="ARBA00008046"/>
    </source>
</evidence>
<evidence type="ECO:0000256" key="4">
    <source>
        <dbReference type="ARBA" id="ARBA00023128"/>
    </source>
</evidence>
<proteinExistence type="inferred from homology"/>
<dbReference type="Proteomes" id="UP001168821">
    <property type="component" value="Unassembled WGS sequence"/>
</dbReference>
<dbReference type="AlphaFoldDB" id="A0AA38IR62"/>
<evidence type="ECO:0000313" key="9">
    <source>
        <dbReference type="EMBL" id="KAJ3658767.1"/>
    </source>
</evidence>
<keyword evidence="3" id="KW-0689">Ribosomal protein</keyword>
<dbReference type="FunFam" id="3.40.30.10:FF:000247">
    <property type="entry name" value="28S ribosomal protein S25, mitochondrial"/>
    <property type="match status" value="1"/>
</dbReference>
<dbReference type="SUPFAM" id="SSF52833">
    <property type="entry name" value="Thioredoxin-like"/>
    <property type="match status" value="1"/>
</dbReference>
<evidence type="ECO:0000259" key="8">
    <source>
        <dbReference type="SMART" id="SM00916"/>
    </source>
</evidence>
<evidence type="ECO:0000256" key="1">
    <source>
        <dbReference type="ARBA" id="ARBA00004173"/>
    </source>
</evidence>
<protein>
    <recommendedName>
        <fullName evidence="6">Small ribosomal subunit protein mS25</fullName>
    </recommendedName>
    <alternativeName>
        <fullName evidence="7">28S ribosomal protein S25, mitochondrial</fullName>
    </alternativeName>
</protein>
<dbReference type="InterPro" id="IPR036249">
    <property type="entry name" value="Thioredoxin-like_sf"/>
</dbReference>
<dbReference type="GO" id="GO:0005739">
    <property type="term" value="C:mitochondrion"/>
    <property type="evidence" value="ECO:0007669"/>
    <property type="project" value="UniProtKB-SubCell"/>
</dbReference>
<evidence type="ECO:0000256" key="3">
    <source>
        <dbReference type="ARBA" id="ARBA00022980"/>
    </source>
</evidence>
<evidence type="ECO:0000313" key="10">
    <source>
        <dbReference type="Proteomes" id="UP001168821"/>
    </source>
</evidence>
<evidence type="ECO:0000256" key="6">
    <source>
        <dbReference type="ARBA" id="ARBA00035139"/>
    </source>
</evidence>
<dbReference type="GO" id="GO:0005840">
    <property type="term" value="C:ribosome"/>
    <property type="evidence" value="ECO:0007669"/>
    <property type="project" value="UniProtKB-KW"/>
</dbReference>
<dbReference type="Gene3D" id="3.40.30.10">
    <property type="entry name" value="Glutaredoxin"/>
    <property type="match status" value="1"/>
</dbReference>
<comment type="caution">
    <text evidence="9">The sequence shown here is derived from an EMBL/GenBank/DDBJ whole genome shotgun (WGS) entry which is preliminary data.</text>
</comment>
<dbReference type="EMBL" id="JALNTZ010000003">
    <property type="protein sequence ID" value="KAJ3658767.1"/>
    <property type="molecule type" value="Genomic_DNA"/>
</dbReference>
<gene>
    <name evidence="9" type="ORF">Zmor_010488</name>
</gene>
<keyword evidence="5" id="KW-0687">Ribonucleoprotein</keyword>
<comment type="subcellular location">
    <subcellularLocation>
        <location evidence="1">Mitochondrion</location>
    </subcellularLocation>
</comment>
<sequence>MPFMIGPAPIRRTLKFLEAGRLILKEQIKIMAVHYHLNGQNNKGAKEFVFWCLPQVQYKNPHVQIATFKNLTPSPFVRCFYDTGDEMLIDVDNKSKDEILEHLIQVIGKTKEVLEAEAISKEKKDNPANFGVACDRHCICEIPGQIPCPSIVPLPEHMRGKFIYKKDM</sequence>
<feature type="domain" description="Ribosomal protein/NADH dehydrogenase" evidence="8">
    <location>
        <begin position="37"/>
        <end position="110"/>
    </location>
</feature>
<dbReference type="GO" id="GO:1990904">
    <property type="term" value="C:ribonucleoprotein complex"/>
    <property type="evidence" value="ECO:0007669"/>
    <property type="project" value="UniProtKB-KW"/>
</dbReference>
<reference evidence="9" key="1">
    <citation type="journal article" date="2023" name="G3 (Bethesda)">
        <title>Whole genome assemblies of Zophobas morio and Tenebrio molitor.</title>
        <authorList>
            <person name="Kaur S."/>
            <person name="Stinson S.A."/>
            <person name="diCenzo G.C."/>
        </authorList>
    </citation>
    <scope>NUCLEOTIDE SEQUENCE</scope>
    <source>
        <strain evidence="9">QUZm001</strain>
    </source>
</reference>
<accession>A0AA38IR62</accession>
<dbReference type="InterPro" id="IPR007741">
    <property type="entry name" value="Ribosomal_mL43/mS25/NADH_DH"/>
</dbReference>
<organism evidence="9 10">
    <name type="scientific">Zophobas morio</name>
    <dbReference type="NCBI Taxonomy" id="2755281"/>
    <lineage>
        <taxon>Eukaryota</taxon>
        <taxon>Metazoa</taxon>
        <taxon>Ecdysozoa</taxon>
        <taxon>Arthropoda</taxon>
        <taxon>Hexapoda</taxon>
        <taxon>Insecta</taxon>
        <taxon>Pterygota</taxon>
        <taxon>Neoptera</taxon>
        <taxon>Endopterygota</taxon>
        <taxon>Coleoptera</taxon>
        <taxon>Polyphaga</taxon>
        <taxon>Cucujiformia</taxon>
        <taxon>Tenebrionidae</taxon>
        <taxon>Zophobas</taxon>
    </lineage>
</organism>
<evidence type="ECO:0000256" key="7">
    <source>
        <dbReference type="ARBA" id="ARBA00035369"/>
    </source>
</evidence>
<dbReference type="InterPro" id="IPR040049">
    <property type="entry name" value="Ribosomal_mS25/mL61"/>
</dbReference>
<keyword evidence="4" id="KW-0496">Mitochondrion</keyword>
<comment type="similarity">
    <text evidence="2">Belongs to the mitochondrion-specific ribosomal protein mS25 family.</text>
</comment>
<name>A0AA38IR62_9CUCU</name>
<dbReference type="PANTHER" id="PTHR13274:SF2">
    <property type="entry name" value="SMALL RIBOSOMAL SUBUNIT PROTEIN MS25"/>
    <property type="match status" value="1"/>
</dbReference>